<reference evidence="8 9" key="1">
    <citation type="journal article" date="2007" name="Science">
        <title>Sea anemone genome reveals ancestral eumetazoan gene repertoire and genomic organization.</title>
        <authorList>
            <person name="Putnam N.H."/>
            <person name="Srivastava M."/>
            <person name="Hellsten U."/>
            <person name="Dirks B."/>
            <person name="Chapman J."/>
            <person name="Salamov A."/>
            <person name="Terry A."/>
            <person name="Shapiro H."/>
            <person name="Lindquist E."/>
            <person name="Kapitonov V.V."/>
            <person name="Jurka J."/>
            <person name="Genikhovich G."/>
            <person name="Grigoriev I.V."/>
            <person name="Lucas S.M."/>
            <person name="Steele R.E."/>
            <person name="Finnerty J.R."/>
            <person name="Technau U."/>
            <person name="Martindale M.Q."/>
            <person name="Rokhsar D.S."/>
        </authorList>
    </citation>
    <scope>NUCLEOTIDE SEQUENCE [LARGE SCALE GENOMIC DNA]</scope>
    <source>
        <strain evidence="9">CH2 X CH6</strain>
    </source>
</reference>
<dbReference type="PhylomeDB" id="A7SIZ3"/>
<dbReference type="GO" id="GO:0004888">
    <property type="term" value="F:transmembrane signaling receptor activity"/>
    <property type="evidence" value="ECO:0000318"/>
    <property type="project" value="GO_Central"/>
</dbReference>
<evidence type="ECO:0000313" key="8">
    <source>
        <dbReference type="EMBL" id="EDO36331.1"/>
    </source>
</evidence>
<dbReference type="Pfam" id="PF00024">
    <property type="entry name" value="PAN_1"/>
    <property type="match status" value="1"/>
</dbReference>
<dbReference type="GO" id="GO:0007165">
    <property type="term" value="P:signal transduction"/>
    <property type="evidence" value="ECO:0000318"/>
    <property type="project" value="GO_Central"/>
</dbReference>
<dbReference type="SUPFAM" id="SSF57414">
    <property type="entry name" value="Hairpin loop containing domain-like"/>
    <property type="match status" value="1"/>
</dbReference>
<keyword evidence="9" id="KW-1185">Reference proteome</keyword>
<dbReference type="Proteomes" id="UP000001593">
    <property type="component" value="Unassembled WGS sequence"/>
</dbReference>
<evidence type="ECO:0000313" key="9">
    <source>
        <dbReference type="Proteomes" id="UP000001593"/>
    </source>
</evidence>
<accession>A7SIZ3</accession>
<evidence type="ECO:0000256" key="1">
    <source>
        <dbReference type="ARBA" id="ARBA00004167"/>
    </source>
</evidence>
<dbReference type="PANTHER" id="PTHR24269">
    <property type="entry name" value="KREMEN PROTEIN"/>
    <property type="match status" value="1"/>
</dbReference>
<dbReference type="SMART" id="SM00321">
    <property type="entry name" value="WSC"/>
    <property type="match status" value="1"/>
</dbReference>
<proteinExistence type="predicted"/>
<dbReference type="Pfam" id="PF01822">
    <property type="entry name" value="WSC"/>
    <property type="match status" value="2"/>
</dbReference>
<feature type="domain" description="WSC" evidence="7">
    <location>
        <begin position="189"/>
        <end position="280"/>
    </location>
</feature>
<dbReference type="HOGENOM" id="CLU_601726_0_0_1"/>
<dbReference type="AlphaFoldDB" id="A7SIZ3"/>
<dbReference type="InterPro" id="IPR051836">
    <property type="entry name" value="Kremen_rcpt"/>
</dbReference>
<sequence length="455" mass="50825">MKSWVWVWSRGCGCGVVVLDMKSWVWVWSRGCGCGVVVLDMKSWVWVWSRVCGYGVVGVGIKSLVWAWSRGVGYEVLGVGMESWVWIWSRGCGYGVVGVGMESWVWVWSRGCGYGVMGVGMESWVWVWNRGCGRRKIHEGNETLTAQTAGSSSMRFWWRVKLVSCFISLNCIKYVKFPWIALFTRGISPDLYVGCYRDSQDRDLGAAYDGLHGLTPAKCIAWCADKGFLFAGAQNGGQCFCDNSYGKWGKRSESSCHSSCNGDRRLKCGGVWSNSVFKVASSVIGCYNEGSPRDLWGDQSVLEGSLSYEVCIERCKAKKFFFAAFNSYTKLCSCGVTYGRYGRQLQGSQCTAGNASKIFKTGLYDDYLQKENSFLYTSPQGTSELSPDYVIYTASAVKSMHVCAQYCEYLPRCRSINYSPATMVCEMNNVTSSMGTSAAREQFSYWEPVEVIVLH</sequence>
<dbReference type="GO" id="GO:0005886">
    <property type="term" value="C:plasma membrane"/>
    <property type="evidence" value="ECO:0000318"/>
    <property type="project" value="GO_Central"/>
</dbReference>
<evidence type="ECO:0000256" key="5">
    <source>
        <dbReference type="ARBA" id="ARBA00023136"/>
    </source>
</evidence>
<protein>
    <recommendedName>
        <fullName evidence="7">WSC domain-containing protein</fullName>
    </recommendedName>
</protein>
<keyword evidence="5" id="KW-0472">Membrane</keyword>
<dbReference type="EMBL" id="DS469673">
    <property type="protein sequence ID" value="EDO36331.1"/>
    <property type="molecule type" value="Genomic_DNA"/>
</dbReference>
<organism evidence="8 9">
    <name type="scientific">Nematostella vectensis</name>
    <name type="common">Starlet sea anemone</name>
    <dbReference type="NCBI Taxonomy" id="45351"/>
    <lineage>
        <taxon>Eukaryota</taxon>
        <taxon>Metazoa</taxon>
        <taxon>Cnidaria</taxon>
        <taxon>Anthozoa</taxon>
        <taxon>Hexacorallia</taxon>
        <taxon>Actiniaria</taxon>
        <taxon>Edwardsiidae</taxon>
        <taxon>Nematostella</taxon>
    </lineage>
</organism>
<comment type="subcellular location">
    <subcellularLocation>
        <location evidence="1">Membrane</location>
        <topology evidence="1">Single-pass membrane protein</topology>
    </subcellularLocation>
</comment>
<dbReference type="PROSITE" id="PS51212">
    <property type="entry name" value="WSC"/>
    <property type="match status" value="1"/>
</dbReference>
<dbReference type="PANTHER" id="PTHR24269:SF16">
    <property type="entry name" value="PROTEIN SLG1"/>
    <property type="match status" value="1"/>
</dbReference>
<evidence type="ECO:0000256" key="3">
    <source>
        <dbReference type="ARBA" id="ARBA00022729"/>
    </source>
</evidence>
<keyword evidence="6" id="KW-0325">Glycoprotein</keyword>
<evidence type="ECO:0000256" key="6">
    <source>
        <dbReference type="ARBA" id="ARBA00023180"/>
    </source>
</evidence>
<keyword evidence="4" id="KW-1133">Transmembrane helix</keyword>
<evidence type="ECO:0000256" key="4">
    <source>
        <dbReference type="ARBA" id="ARBA00022989"/>
    </source>
</evidence>
<keyword evidence="3" id="KW-0732">Signal</keyword>
<keyword evidence="2" id="KW-0812">Transmembrane</keyword>
<dbReference type="InterPro" id="IPR002889">
    <property type="entry name" value="WSC_carb-bd"/>
</dbReference>
<dbReference type="InParanoid" id="A7SIZ3"/>
<dbReference type="InterPro" id="IPR003609">
    <property type="entry name" value="Pan_app"/>
</dbReference>
<name>A7SIZ3_NEMVE</name>
<evidence type="ECO:0000259" key="7">
    <source>
        <dbReference type="PROSITE" id="PS51212"/>
    </source>
</evidence>
<dbReference type="STRING" id="45351.A7SIZ3"/>
<evidence type="ECO:0000256" key="2">
    <source>
        <dbReference type="ARBA" id="ARBA00022692"/>
    </source>
</evidence>
<gene>
    <name evidence="8" type="ORF">NEMVEDRAFT_v1g213003</name>
</gene>
<dbReference type="eggNOG" id="KOG4157">
    <property type="taxonomic scope" value="Eukaryota"/>
</dbReference>